<dbReference type="InParanoid" id="A0A1V9X635"/>
<evidence type="ECO:0000313" key="1">
    <source>
        <dbReference type="EMBL" id="OQR69055.1"/>
    </source>
</evidence>
<comment type="caution">
    <text evidence="1">The sequence shown here is derived from an EMBL/GenBank/DDBJ whole genome shotgun (WGS) entry which is preliminary data.</text>
</comment>
<gene>
    <name evidence="1" type="ORF">BIW11_12505</name>
</gene>
<organism evidence="1 2">
    <name type="scientific">Tropilaelaps mercedesae</name>
    <dbReference type="NCBI Taxonomy" id="418985"/>
    <lineage>
        <taxon>Eukaryota</taxon>
        <taxon>Metazoa</taxon>
        <taxon>Ecdysozoa</taxon>
        <taxon>Arthropoda</taxon>
        <taxon>Chelicerata</taxon>
        <taxon>Arachnida</taxon>
        <taxon>Acari</taxon>
        <taxon>Parasitiformes</taxon>
        <taxon>Mesostigmata</taxon>
        <taxon>Gamasina</taxon>
        <taxon>Dermanyssoidea</taxon>
        <taxon>Laelapidae</taxon>
        <taxon>Tropilaelaps</taxon>
    </lineage>
</organism>
<name>A0A1V9X635_9ACAR</name>
<keyword evidence="2" id="KW-1185">Reference proteome</keyword>
<feature type="non-terminal residue" evidence="1">
    <location>
        <position position="76"/>
    </location>
</feature>
<dbReference type="EMBL" id="MNPL01022301">
    <property type="protein sequence ID" value="OQR69055.1"/>
    <property type="molecule type" value="Genomic_DNA"/>
</dbReference>
<sequence length="76" mass="8194">MLQQLLRLAGYLYSNRRAPVRRQVPVLPVSGGRHSTPVVTDLRGALPGGVRTPGMPCSSDAACTRCQPPHDTQETV</sequence>
<dbReference type="AlphaFoldDB" id="A0A1V9X635"/>
<reference evidence="1 2" key="1">
    <citation type="journal article" date="2017" name="Gigascience">
        <title>Draft genome of the honey bee ectoparasitic mite, Tropilaelaps mercedesae, is shaped by the parasitic life history.</title>
        <authorList>
            <person name="Dong X."/>
            <person name="Armstrong S.D."/>
            <person name="Xia D."/>
            <person name="Makepeace B.L."/>
            <person name="Darby A.C."/>
            <person name="Kadowaki T."/>
        </authorList>
    </citation>
    <scope>NUCLEOTIDE SEQUENCE [LARGE SCALE GENOMIC DNA]</scope>
    <source>
        <strain evidence="1">Wuxi-XJTLU</strain>
    </source>
</reference>
<accession>A0A1V9X635</accession>
<evidence type="ECO:0000313" key="2">
    <source>
        <dbReference type="Proteomes" id="UP000192247"/>
    </source>
</evidence>
<dbReference type="Proteomes" id="UP000192247">
    <property type="component" value="Unassembled WGS sequence"/>
</dbReference>
<proteinExistence type="predicted"/>
<protein>
    <submittedName>
        <fullName evidence="1">Uncharacterized protein</fullName>
    </submittedName>
</protein>